<proteinExistence type="predicted"/>
<evidence type="ECO:0000313" key="2">
    <source>
        <dbReference type="Proteomes" id="UP000324222"/>
    </source>
</evidence>
<keyword evidence="2" id="KW-1185">Reference proteome</keyword>
<sequence>MSKHVTFSKLLLQLFDELLLLTAGILSNSDQCSQLFVVCLQLQYTFFTITTTLHMILRFAPFSSHSPSLTEADAVLLPLLPWKSIHRSIETQATTAPQLFPDPDKLNTELIKKLKITKCHEGGEGANFIAKTLQLPQSTVSIAIKQAASVKKVDDTASTLMVKMLRKKREPTLEEMETQGCGLMTRPTTKCLFYLPCDNKSPLDQC</sequence>
<name>A0A5B7CLZ9_PORTR</name>
<comment type="caution">
    <text evidence="1">The sequence shown here is derived from an EMBL/GenBank/DDBJ whole genome shotgun (WGS) entry which is preliminary data.</text>
</comment>
<dbReference type="AlphaFoldDB" id="A0A5B7CLZ9"/>
<evidence type="ECO:0000313" key="1">
    <source>
        <dbReference type="EMBL" id="MPC08613.1"/>
    </source>
</evidence>
<protein>
    <submittedName>
        <fullName evidence="1">Uncharacterized protein</fullName>
    </submittedName>
</protein>
<gene>
    <name evidence="1" type="ORF">E2C01_001202</name>
</gene>
<organism evidence="1 2">
    <name type="scientific">Portunus trituberculatus</name>
    <name type="common">Swimming crab</name>
    <name type="synonym">Neptunus trituberculatus</name>
    <dbReference type="NCBI Taxonomy" id="210409"/>
    <lineage>
        <taxon>Eukaryota</taxon>
        <taxon>Metazoa</taxon>
        <taxon>Ecdysozoa</taxon>
        <taxon>Arthropoda</taxon>
        <taxon>Crustacea</taxon>
        <taxon>Multicrustacea</taxon>
        <taxon>Malacostraca</taxon>
        <taxon>Eumalacostraca</taxon>
        <taxon>Eucarida</taxon>
        <taxon>Decapoda</taxon>
        <taxon>Pleocyemata</taxon>
        <taxon>Brachyura</taxon>
        <taxon>Eubrachyura</taxon>
        <taxon>Portunoidea</taxon>
        <taxon>Portunidae</taxon>
        <taxon>Portuninae</taxon>
        <taxon>Portunus</taxon>
    </lineage>
</organism>
<dbReference type="EMBL" id="VSRR010000037">
    <property type="protein sequence ID" value="MPC08613.1"/>
    <property type="molecule type" value="Genomic_DNA"/>
</dbReference>
<accession>A0A5B7CLZ9</accession>
<dbReference type="Proteomes" id="UP000324222">
    <property type="component" value="Unassembled WGS sequence"/>
</dbReference>
<reference evidence="1 2" key="1">
    <citation type="submission" date="2019-05" db="EMBL/GenBank/DDBJ databases">
        <title>Another draft genome of Portunus trituberculatus and its Hox gene families provides insights of decapod evolution.</title>
        <authorList>
            <person name="Jeong J.-H."/>
            <person name="Song I."/>
            <person name="Kim S."/>
            <person name="Choi T."/>
            <person name="Kim D."/>
            <person name="Ryu S."/>
            <person name="Kim W."/>
        </authorList>
    </citation>
    <scope>NUCLEOTIDE SEQUENCE [LARGE SCALE GENOMIC DNA]</scope>
    <source>
        <tissue evidence="1">Muscle</tissue>
    </source>
</reference>